<organism evidence="2 3">
    <name type="scientific">Protopolystoma xenopodis</name>
    <dbReference type="NCBI Taxonomy" id="117903"/>
    <lineage>
        <taxon>Eukaryota</taxon>
        <taxon>Metazoa</taxon>
        <taxon>Spiralia</taxon>
        <taxon>Lophotrochozoa</taxon>
        <taxon>Platyhelminthes</taxon>
        <taxon>Monogenea</taxon>
        <taxon>Polyopisthocotylea</taxon>
        <taxon>Polystomatidea</taxon>
        <taxon>Polystomatidae</taxon>
        <taxon>Protopolystoma</taxon>
    </lineage>
</organism>
<protein>
    <submittedName>
        <fullName evidence="2">Uncharacterized protein</fullName>
    </submittedName>
</protein>
<gene>
    <name evidence="2" type="ORF">PXEA_LOCUS23437</name>
</gene>
<evidence type="ECO:0000313" key="3">
    <source>
        <dbReference type="Proteomes" id="UP000784294"/>
    </source>
</evidence>
<dbReference type="EMBL" id="CAAALY010108382">
    <property type="protein sequence ID" value="VEL29997.1"/>
    <property type="molecule type" value="Genomic_DNA"/>
</dbReference>
<dbReference type="Proteomes" id="UP000784294">
    <property type="component" value="Unassembled WGS sequence"/>
</dbReference>
<comment type="caution">
    <text evidence="2">The sequence shown here is derived from an EMBL/GenBank/DDBJ whole genome shotgun (WGS) entry which is preliminary data.</text>
</comment>
<sequence>MSKCSPGQGWKPLMDQPTEHIPCGSAQSSSKLTLIVTLDHQLLLGPGPSTHPVKHCDFFRQYFLQRLH</sequence>
<reference evidence="2" key="1">
    <citation type="submission" date="2018-11" db="EMBL/GenBank/DDBJ databases">
        <authorList>
            <consortium name="Pathogen Informatics"/>
        </authorList>
    </citation>
    <scope>NUCLEOTIDE SEQUENCE</scope>
</reference>
<evidence type="ECO:0000313" key="2">
    <source>
        <dbReference type="EMBL" id="VEL29997.1"/>
    </source>
</evidence>
<dbReference type="AlphaFoldDB" id="A0A448X7G3"/>
<keyword evidence="3" id="KW-1185">Reference proteome</keyword>
<evidence type="ECO:0000256" key="1">
    <source>
        <dbReference type="SAM" id="MobiDB-lite"/>
    </source>
</evidence>
<proteinExistence type="predicted"/>
<accession>A0A448X7G3</accession>
<feature type="region of interest" description="Disordered" evidence="1">
    <location>
        <begin position="1"/>
        <end position="25"/>
    </location>
</feature>
<name>A0A448X7G3_9PLAT</name>